<gene>
    <name evidence="3" type="ORF">MAR_007500</name>
</gene>
<dbReference type="InterPro" id="IPR029044">
    <property type="entry name" value="Nucleotide-diphossugar_trans"/>
</dbReference>
<protein>
    <submittedName>
        <fullName evidence="3">GALT5-like protein</fullName>
    </submittedName>
</protein>
<dbReference type="PANTHER" id="PTHR11675">
    <property type="entry name" value="N-ACETYLGALACTOSAMINYLTRANSFERASE"/>
    <property type="match status" value="1"/>
</dbReference>
<reference evidence="3" key="1">
    <citation type="submission" date="2022-11" db="EMBL/GenBank/DDBJ databases">
        <title>Centuries of genome instability and evolution in soft-shell clam transmissible cancer (bioRxiv).</title>
        <authorList>
            <person name="Hart S.F.M."/>
            <person name="Yonemitsu M.A."/>
            <person name="Giersch R.M."/>
            <person name="Beal B.F."/>
            <person name="Arriagada G."/>
            <person name="Davis B.W."/>
            <person name="Ostrander E.A."/>
            <person name="Goff S.P."/>
            <person name="Metzger M.J."/>
        </authorList>
    </citation>
    <scope>NUCLEOTIDE SEQUENCE</scope>
    <source>
        <strain evidence="3">MELC-2E11</strain>
        <tissue evidence="3">Siphon/mantle</tissue>
    </source>
</reference>
<accession>A0ABY7DF25</accession>
<evidence type="ECO:0000313" key="4">
    <source>
        <dbReference type="Proteomes" id="UP001164746"/>
    </source>
</evidence>
<dbReference type="EMBL" id="CP111012">
    <property type="protein sequence ID" value="WAQ95029.1"/>
    <property type="molecule type" value="Genomic_DNA"/>
</dbReference>
<dbReference type="Pfam" id="PF00535">
    <property type="entry name" value="Glycos_transf_2"/>
    <property type="match status" value="1"/>
</dbReference>
<keyword evidence="4" id="KW-1185">Reference proteome</keyword>
<dbReference type="Proteomes" id="UP001164746">
    <property type="component" value="Chromosome 1"/>
</dbReference>
<dbReference type="InterPro" id="IPR001173">
    <property type="entry name" value="Glyco_trans_2-like"/>
</dbReference>
<evidence type="ECO:0000259" key="2">
    <source>
        <dbReference type="Pfam" id="PF00535"/>
    </source>
</evidence>
<name>A0ABY7DF25_MYAAR</name>
<dbReference type="SUPFAM" id="SSF53448">
    <property type="entry name" value="Nucleotide-diphospho-sugar transferases"/>
    <property type="match status" value="1"/>
</dbReference>
<feature type="non-terminal residue" evidence="3">
    <location>
        <position position="266"/>
    </location>
</feature>
<dbReference type="Gene3D" id="3.90.550.10">
    <property type="entry name" value="Spore Coat Polysaccharide Biosynthesis Protein SpsA, Chain A"/>
    <property type="match status" value="1"/>
</dbReference>
<sequence length="266" mass="29840">MGLRLSPEDLQTYNSGLKNHSFNQFASDMISIHRSLPDARSKSCPRTYSTTLQQTSIIICFHNEAWSVLLRTVHSILDRSPPELVKEIILIDDFSNMDHLKAPLTYYMSLLGKVRVIRTRRREGLIRARLVGLGASRAPILTFLDSHVECWPGTLECSNTGNVTSNNTDETVVVAPTITFISSHIFSVTGGESGSVGIFKFPDVNFNWMPVPPRISKMRKSPADPIKTPTIAGGLFSINKDFFIRMGKYDEGMDIWGYENVEISLR</sequence>
<keyword evidence="1" id="KW-1015">Disulfide bond</keyword>
<evidence type="ECO:0000256" key="1">
    <source>
        <dbReference type="ARBA" id="ARBA00023157"/>
    </source>
</evidence>
<proteinExistence type="predicted"/>
<organism evidence="3 4">
    <name type="scientific">Mya arenaria</name>
    <name type="common">Soft-shell clam</name>
    <dbReference type="NCBI Taxonomy" id="6604"/>
    <lineage>
        <taxon>Eukaryota</taxon>
        <taxon>Metazoa</taxon>
        <taxon>Spiralia</taxon>
        <taxon>Lophotrochozoa</taxon>
        <taxon>Mollusca</taxon>
        <taxon>Bivalvia</taxon>
        <taxon>Autobranchia</taxon>
        <taxon>Heteroconchia</taxon>
        <taxon>Euheterodonta</taxon>
        <taxon>Imparidentia</taxon>
        <taxon>Neoheterodontei</taxon>
        <taxon>Myida</taxon>
        <taxon>Myoidea</taxon>
        <taxon>Myidae</taxon>
        <taxon>Mya</taxon>
    </lineage>
</organism>
<evidence type="ECO:0000313" key="3">
    <source>
        <dbReference type="EMBL" id="WAQ95029.1"/>
    </source>
</evidence>
<feature type="domain" description="Glycosyltransferase 2-like" evidence="2">
    <location>
        <begin position="56"/>
        <end position="156"/>
    </location>
</feature>
<dbReference type="PANTHER" id="PTHR11675:SF131">
    <property type="entry name" value="POLYPEPTIDE N-ACETYLGALACTOSAMINYLTRANSFERASE 9-RELATED"/>
    <property type="match status" value="1"/>
</dbReference>